<dbReference type="UniPathway" id="UPA00053">
    <property type="reaction ID" value="UER00086"/>
</dbReference>
<gene>
    <name evidence="5" type="primary">aroD</name>
    <name evidence="6" type="ORF">DWV06_00040</name>
</gene>
<feature type="active site" description="Proton donor/acceptor" evidence="5">
    <location>
        <position position="142"/>
    </location>
</feature>
<dbReference type="InterPro" id="IPR018508">
    <property type="entry name" value="3-dehydroquinate_DH_AS"/>
</dbReference>
<protein>
    <recommendedName>
        <fullName evidence="5">3-dehydroquinate dehydratase</fullName>
        <shortName evidence="5">3-dehydroquinase</shortName>
        <ecNumber evidence="5">4.2.1.10</ecNumber>
    </recommendedName>
    <alternativeName>
        <fullName evidence="5">Type I DHQase</fullName>
    </alternativeName>
    <alternativeName>
        <fullName evidence="5">Type I dehydroquinase</fullName>
        <shortName evidence="5">DHQ1</shortName>
    </alternativeName>
</protein>
<dbReference type="GO" id="GO:0009073">
    <property type="term" value="P:aromatic amino acid family biosynthetic process"/>
    <property type="evidence" value="ECO:0007669"/>
    <property type="project" value="UniProtKB-KW"/>
</dbReference>
<dbReference type="CDD" id="cd00502">
    <property type="entry name" value="DHQase_I"/>
    <property type="match status" value="1"/>
</dbReference>
<dbReference type="RefSeq" id="WP_115480137.1">
    <property type="nucleotide sequence ID" value="NZ_QRCT01000002.1"/>
</dbReference>
<accession>A0A371B0F7</accession>
<dbReference type="PANTHER" id="PTHR43699">
    <property type="entry name" value="3-DEHYDROQUINATE DEHYDRATASE"/>
    <property type="match status" value="1"/>
</dbReference>
<keyword evidence="7" id="KW-1185">Reference proteome</keyword>
<dbReference type="InterPro" id="IPR050146">
    <property type="entry name" value="Type-I_3-dehydroquinase"/>
</dbReference>
<dbReference type="Proteomes" id="UP000255036">
    <property type="component" value="Unassembled WGS sequence"/>
</dbReference>
<organism evidence="6 7">
    <name type="scientific">Anaerosacchariphilus polymeriproducens</name>
    <dbReference type="NCBI Taxonomy" id="1812858"/>
    <lineage>
        <taxon>Bacteria</taxon>
        <taxon>Bacillati</taxon>
        <taxon>Bacillota</taxon>
        <taxon>Clostridia</taxon>
        <taxon>Lachnospirales</taxon>
        <taxon>Lachnospiraceae</taxon>
        <taxon>Anaerosacchariphilus</taxon>
    </lineage>
</organism>
<comment type="pathway">
    <text evidence="5">Metabolic intermediate biosynthesis; chorismate biosynthesis; chorismate from D-erythrose 4-phosphate and phosphoenolpyruvate: step 3/7.</text>
</comment>
<keyword evidence="4 5" id="KW-0704">Schiff base</keyword>
<evidence type="ECO:0000313" key="6">
    <source>
        <dbReference type="EMBL" id="RDU25232.1"/>
    </source>
</evidence>
<dbReference type="GO" id="GO:0046279">
    <property type="term" value="P:3,4-dihydroxybenzoate biosynthetic process"/>
    <property type="evidence" value="ECO:0007669"/>
    <property type="project" value="UniProtKB-ARBA"/>
</dbReference>
<dbReference type="AlphaFoldDB" id="A0A371B0F7"/>
<feature type="binding site" evidence="5">
    <location>
        <position position="235"/>
    </location>
    <ligand>
        <name>3-dehydroquinate</name>
        <dbReference type="ChEBI" id="CHEBI:32364"/>
    </ligand>
</feature>
<dbReference type="PROSITE" id="PS01028">
    <property type="entry name" value="DEHYDROQUINASE_I"/>
    <property type="match status" value="1"/>
</dbReference>
<dbReference type="HAMAP" id="MF_00214">
    <property type="entry name" value="AroD"/>
    <property type="match status" value="1"/>
</dbReference>
<proteinExistence type="inferred from homology"/>
<comment type="caution">
    <text evidence="5">Lacks conserved residue(s) required for the propagation of feature annotation.</text>
</comment>
<comment type="catalytic activity">
    <reaction evidence="1 5">
        <text>3-dehydroquinate = 3-dehydroshikimate + H2O</text>
        <dbReference type="Rhea" id="RHEA:21096"/>
        <dbReference type="ChEBI" id="CHEBI:15377"/>
        <dbReference type="ChEBI" id="CHEBI:16630"/>
        <dbReference type="ChEBI" id="CHEBI:32364"/>
        <dbReference type="EC" id="4.2.1.10"/>
    </reaction>
</comment>
<comment type="subunit">
    <text evidence="5">Homodimer.</text>
</comment>
<name>A0A371B0F7_9FIRM</name>
<dbReference type="InterPro" id="IPR001381">
    <property type="entry name" value="DHquinase_I"/>
</dbReference>
<keyword evidence="3 5" id="KW-0456">Lyase</keyword>
<dbReference type="GO" id="GO:0009423">
    <property type="term" value="P:chorismate biosynthetic process"/>
    <property type="evidence" value="ECO:0007669"/>
    <property type="project" value="UniProtKB-UniRule"/>
</dbReference>
<dbReference type="GO" id="GO:0003855">
    <property type="term" value="F:3-dehydroquinate dehydratase activity"/>
    <property type="evidence" value="ECO:0007669"/>
    <property type="project" value="UniProtKB-UniRule"/>
</dbReference>
<evidence type="ECO:0000256" key="2">
    <source>
        <dbReference type="ARBA" id="ARBA00023141"/>
    </source>
</evidence>
<dbReference type="SUPFAM" id="SSF51569">
    <property type="entry name" value="Aldolase"/>
    <property type="match status" value="1"/>
</dbReference>
<dbReference type="Gene3D" id="3.20.20.70">
    <property type="entry name" value="Aldolase class I"/>
    <property type="match status" value="1"/>
</dbReference>
<evidence type="ECO:0000313" key="7">
    <source>
        <dbReference type="Proteomes" id="UP000255036"/>
    </source>
</evidence>
<feature type="binding site" evidence="5">
    <location>
        <position position="231"/>
    </location>
    <ligand>
        <name>3-dehydroquinate</name>
        <dbReference type="ChEBI" id="CHEBI:32364"/>
    </ligand>
</feature>
<evidence type="ECO:0000256" key="4">
    <source>
        <dbReference type="ARBA" id="ARBA00023270"/>
    </source>
</evidence>
<dbReference type="GO" id="GO:0008652">
    <property type="term" value="P:amino acid biosynthetic process"/>
    <property type="evidence" value="ECO:0007669"/>
    <property type="project" value="UniProtKB-KW"/>
</dbReference>
<feature type="binding site" evidence="5">
    <location>
        <position position="212"/>
    </location>
    <ligand>
        <name>3-dehydroquinate</name>
        <dbReference type="ChEBI" id="CHEBI:32364"/>
    </ligand>
</feature>
<feature type="binding site" evidence="5">
    <location>
        <position position="83"/>
    </location>
    <ligand>
        <name>3-dehydroquinate</name>
        <dbReference type="ChEBI" id="CHEBI:32364"/>
    </ligand>
</feature>
<feature type="active site" description="Schiff-base intermediate with substrate" evidence="5">
    <location>
        <position position="169"/>
    </location>
</feature>
<comment type="function">
    <text evidence="5">Involved in the third step of the chorismate pathway, which leads to the biosynthesis of aromatic amino acids. Catalyzes the cis-dehydration of 3-dehydroquinate (DHQ) and introduces the first double bond of the aromatic ring to yield 3-dehydroshikimate.</text>
</comment>
<dbReference type="PANTHER" id="PTHR43699:SF1">
    <property type="entry name" value="3-DEHYDROQUINATE DEHYDRATASE"/>
    <property type="match status" value="1"/>
</dbReference>
<sequence>MRQAVKIKNIDIGVGMPKICVPIVGRTKEEILSQALVLKKENPDIVEFRVDWFEDTSDFEAVISVLKELSEVLVEFPILFTYRTKKEGGEKEIKYEDYYKLNLMAAQSGYIDLIDVELFANGIEQLLKELKKEKVCIVVSNHDFTKTPKKEEMLDRLQKMDRLGADILKIAVMPQNKKDVLTLLEVTYEMKELYTKKPIITMSMEKNGVISRITGEIFGSDITFGSVLKASAPGQIHIGQLKEILNHIHQVNK</sequence>
<evidence type="ECO:0000256" key="1">
    <source>
        <dbReference type="ARBA" id="ARBA00001864"/>
    </source>
</evidence>
<keyword evidence="2 5" id="KW-0057">Aromatic amino acid biosynthesis</keyword>
<feature type="binding site" evidence="5">
    <location>
        <begin position="47"/>
        <end position="49"/>
    </location>
    <ligand>
        <name>3-dehydroquinate</name>
        <dbReference type="ChEBI" id="CHEBI:32364"/>
    </ligand>
</feature>
<dbReference type="EC" id="4.2.1.10" evidence="5"/>
<dbReference type="FunFam" id="3.20.20.70:FF:000047">
    <property type="entry name" value="3-dehydroquinate dehydratase"/>
    <property type="match status" value="1"/>
</dbReference>
<dbReference type="NCBIfam" id="TIGR01093">
    <property type="entry name" value="aroD"/>
    <property type="match status" value="1"/>
</dbReference>
<evidence type="ECO:0000256" key="5">
    <source>
        <dbReference type="HAMAP-Rule" id="MF_00214"/>
    </source>
</evidence>
<dbReference type="EMBL" id="QRCT01000002">
    <property type="protein sequence ID" value="RDU25232.1"/>
    <property type="molecule type" value="Genomic_DNA"/>
</dbReference>
<comment type="caution">
    <text evidence="6">The sequence shown here is derived from an EMBL/GenBank/DDBJ whole genome shotgun (WGS) entry which is preliminary data.</text>
</comment>
<evidence type="ECO:0000256" key="3">
    <source>
        <dbReference type="ARBA" id="ARBA00023239"/>
    </source>
</evidence>
<comment type="similarity">
    <text evidence="5">Belongs to the type-I 3-dehydroquinase family.</text>
</comment>
<keyword evidence="5" id="KW-0028">Amino-acid biosynthesis</keyword>
<dbReference type="InterPro" id="IPR013785">
    <property type="entry name" value="Aldolase_TIM"/>
</dbReference>
<dbReference type="Pfam" id="PF01487">
    <property type="entry name" value="DHquinase_I"/>
    <property type="match status" value="1"/>
</dbReference>
<reference evidence="6 7" key="1">
    <citation type="submission" date="2018-07" db="EMBL/GenBank/DDBJ databases">
        <title>Anaerosacharophilus polymeroproducens gen. nov. sp. nov., an anaerobic bacterium isolated from salt field.</title>
        <authorList>
            <person name="Kim W."/>
            <person name="Yang S.-H."/>
            <person name="Oh J."/>
            <person name="Lee J.-H."/>
            <person name="Kwon K.K."/>
        </authorList>
    </citation>
    <scope>NUCLEOTIDE SEQUENCE [LARGE SCALE GENOMIC DNA]</scope>
    <source>
        <strain evidence="6 7">MCWD5</strain>
    </source>
</reference>
<dbReference type="OrthoDB" id="9813659at2"/>